<organism evidence="1 2">
    <name type="scientific">Tectimicrobiota bacterium</name>
    <dbReference type="NCBI Taxonomy" id="2528274"/>
    <lineage>
        <taxon>Bacteria</taxon>
        <taxon>Pseudomonadati</taxon>
        <taxon>Nitrospinota/Tectimicrobiota group</taxon>
        <taxon>Candidatus Tectimicrobiota</taxon>
    </lineage>
</organism>
<proteinExistence type="predicted"/>
<reference evidence="1" key="1">
    <citation type="submission" date="2019-03" db="EMBL/GenBank/DDBJ databases">
        <title>Lake Tanganyika Metagenome-Assembled Genomes (MAGs).</title>
        <authorList>
            <person name="Tran P."/>
        </authorList>
    </citation>
    <scope>NUCLEOTIDE SEQUENCE</scope>
    <source>
        <strain evidence="1">K_DeepCast_65m_m2_066</strain>
    </source>
</reference>
<dbReference type="AlphaFoldDB" id="A0A937W4Y7"/>
<dbReference type="EMBL" id="VGLS01001132">
    <property type="protein sequence ID" value="MBM3226971.1"/>
    <property type="molecule type" value="Genomic_DNA"/>
</dbReference>
<evidence type="ECO:0000313" key="2">
    <source>
        <dbReference type="Proteomes" id="UP000712673"/>
    </source>
</evidence>
<accession>A0A937W4Y7</accession>
<evidence type="ECO:0000313" key="1">
    <source>
        <dbReference type="EMBL" id="MBM3226971.1"/>
    </source>
</evidence>
<protein>
    <submittedName>
        <fullName evidence="1">Uncharacterized protein</fullName>
    </submittedName>
</protein>
<sequence>MKRMSVDPASCIPSGLSLQTWENRCQSVEMADQYLASGGQGVIYPVEHIDGHRTSDLLVKIFHQGCPPNLPEMVTVLRENNRAYGIATCPALRALPLFLFTGTLAGKPVQGYIM</sequence>
<name>A0A937W4Y7_UNCTE</name>
<comment type="caution">
    <text evidence="1">The sequence shown here is derived from an EMBL/GenBank/DDBJ whole genome shotgun (WGS) entry which is preliminary data.</text>
</comment>
<gene>
    <name evidence="1" type="ORF">FJZ47_24660</name>
</gene>
<feature type="non-terminal residue" evidence="1">
    <location>
        <position position="114"/>
    </location>
</feature>
<dbReference type="Proteomes" id="UP000712673">
    <property type="component" value="Unassembled WGS sequence"/>
</dbReference>